<feature type="domain" description="VWFA" evidence="2">
    <location>
        <begin position="291"/>
        <end position="473"/>
    </location>
</feature>
<evidence type="ECO:0000256" key="1">
    <source>
        <dbReference type="SAM" id="MobiDB-lite"/>
    </source>
</evidence>
<name>A0A1F7YI84_9BACT</name>
<dbReference type="InterPro" id="IPR036465">
    <property type="entry name" value="vWFA_dom_sf"/>
</dbReference>
<dbReference type="Pfam" id="PF00092">
    <property type="entry name" value="VWA"/>
    <property type="match status" value="1"/>
</dbReference>
<reference evidence="3 4" key="1">
    <citation type="journal article" date="2016" name="Nat. Commun.">
        <title>Thousands of microbial genomes shed light on interconnected biogeochemical processes in an aquifer system.</title>
        <authorList>
            <person name="Anantharaman K."/>
            <person name="Brown C.T."/>
            <person name="Hug L.A."/>
            <person name="Sharon I."/>
            <person name="Castelle C.J."/>
            <person name="Probst A.J."/>
            <person name="Thomas B.C."/>
            <person name="Singh A."/>
            <person name="Wilkins M.J."/>
            <person name="Karaoz U."/>
            <person name="Brodie E.L."/>
            <person name="Williams K.H."/>
            <person name="Hubbard S.S."/>
            <person name="Banfield J.F."/>
        </authorList>
    </citation>
    <scope>NUCLEOTIDE SEQUENCE [LARGE SCALE GENOMIC DNA]</scope>
</reference>
<dbReference type="PANTHER" id="PTHR24020">
    <property type="entry name" value="COLLAGEN ALPHA"/>
    <property type="match status" value="1"/>
</dbReference>
<dbReference type="EMBL" id="MGGL01000008">
    <property type="protein sequence ID" value="OGM26982.1"/>
    <property type="molecule type" value="Genomic_DNA"/>
</dbReference>
<proteinExistence type="predicted"/>
<dbReference type="AlphaFoldDB" id="A0A1F7YI84"/>
<sequence length="481" mass="50492">MKKLLLSLLTIGLISFIGIYFTQAFFSDKEVSTSNALTSGEINLQIDNESFYNGASSPATSWEMSDLTDQLFFNFTDLKPSDYGEDTISIHGSTNPYWLCTTPTLTKDDDSACTEPELADDPNCDTVRGDNLDGELGTSLTFVFWADDGDNVWEVGESPFKRGQAENIFDGIPWSVADSTENIFGNPDEPLSPDQTYYIGKAWCLGVLSPSLLPQGDYPDGPAGDNNTNGTPGEAADGGVNCDGSNLNNAPQTDELNLDITFQATQARNNAGFVCSGITPTPPIACNQPLDVMLVLDRSGSISSSELADLKTAANSFVTALGLSPTGVHAGEVSFATSGTLDSHLTDNAGAVQAAINSLASGGLTRLVQGVDLASGELSNLAGDPHDRPDGVSPDIMIIVTDGNPNLPSPEATARAVAATAADNARALGIEVFVVGVGGDVDSTYLSTEIADDASHYFPVANYQDLQNVLTALTLCTTPTP</sequence>
<dbReference type="Proteomes" id="UP000179221">
    <property type="component" value="Unassembled WGS sequence"/>
</dbReference>
<accession>A0A1F7YI84</accession>
<dbReference type="PROSITE" id="PS50234">
    <property type="entry name" value="VWFA"/>
    <property type="match status" value="1"/>
</dbReference>
<evidence type="ECO:0000313" key="3">
    <source>
        <dbReference type="EMBL" id="OGM26982.1"/>
    </source>
</evidence>
<dbReference type="CDD" id="cd00198">
    <property type="entry name" value="vWFA"/>
    <property type="match status" value="1"/>
</dbReference>
<evidence type="ECO:0000259" key="2">
    <source>
        <dbReference type="PROSITE" id="PS50234"/>
    </source>
</evidence>
<evidence type="ECO:0000313" key="4">
    <source>
        <dbReference type="Proteomes" id="UP000179221"/>
    </source>
</evidence>
<dbReference type="InterPro" id="IPR002035">
    <property type="entry name" value="VWF_A"/>
</dbReference>
<dbReference type="InterPro" id="IPR050525">
    <property type="entry name" value="ECM_Assembly_Org"/>
</dbReference>
<dbReference type="Gene3D" id="3.40.50.410">
    <property type="entry name" value="von Willebrand factor, type A domain"/>
    <property type="match status" value="1"/>
</dbReference>
<gene>
    <name evidence="3" type="ORF">A2628_06080</name>
</gene>
<dbReference type="SUPFAM" id="SSF53300">
    <property type="entry name" value="vWA-like"/>
    <property type="match status" value="1"/>
</dbReference>
<comment type="caution">
    <text evidence="3">The sequence shown here is derived from an EMBL/GenBank/DDBJ whole genome shotgun (WGS) entry which is preliminary data.</text>
</comment>
<protein>
    <recommendedName>
        <fullName evidence="2">VWFA domain-containing protein</fullName>
    </recommendedName>
</protein>
<feature type="region of interest" description="Disordered" evidence="1">
    <location>
        <begin position="215"/>
        <end position="250"/>
    </location>
</feature>
<organism evidence="3 4">
    <name type="scientific">Candidatus Woesebacteria bacterium RIFCSPHIGHO2_01_FULL_40_22</name>
    <dbReference type="NCBI Taxonomy" id="1802499"/>
    <lineage>
        <taxon>Bacteria</taxon>
        <taxon>Candidatus Woeseibacteriota</taxon>
    </lineage>
</organism>
<dbReference type="SMART" id="SM00327">
    <property type="entry name" value="VWA"/>
    <property type="match status" value="1"/>
</dbReference>
<dbReference type="PANTHER" id="PTHR24020:SF87">
    <property type="entry name" value="COLLAGEN ALPHA-1(VI) CHAIN-LIKE"/>
    <property type="match status" value="1"/>
</dbReference>